<evidence type="ECO:0000313" key="3">
    <source>
        <dbReference type="EMBL" id="KYG01744.1"/>
    </source>
</evidence>
<dbReference type="Proteomes" id="UP000075502">
    <property type="component" value="Unassembled WGS sequence"/>
</dbReference>
<gene>
    <name evidence="3" type="ORF">BE21_56225</name>
</gene>
<accession>A0A150TAM4</accession>
<sequence>MVQRVRTLLVLLLLLACPRVAWAQRVLVVRPPPRDSTLFEAFGRLCAELALQSFEVIVLESPARSPGAEELERKAQESEAFAAVALRRDGSGTAAEVCIADRVTGKTTTRKLLIDPSSDGPMLLAVRAVDLLRASLLELGSGEAPAPDVLGVEARPPAPEVLRFSQEPLRFHVRTGGLVLLAPPIGGGVGVQVGAHYRLDERLRLGLLLGGPLLGAEFRAGGGAAEVRQELALLRAGWNLGRAAAGVHWEWGPLLGIGAYHLQATGDVELPLVGRTEQFFSFAADAGLSVQYFFHPRVSLGLELTCLTLLPRPVIAVDDERSAPLAAQALGTLSLGPRSERAWRGPTPVDHGIPSSPLPW</sequence>
<dbReference type="PROSITE" id="PS51257">
    <property type="entry name" value="PROKAR_LIPOPROTEIN"/>
    <property type="match status" value="1"/>
</dbReference>
<comment type="caution">
    <text evidence="3">The sequence shown here is derived from an EMBL/GenBank/DDBJ whole genome shotgun (WGS) entry which is preliminary data.</text>
</comment>
<evidence type="ECO:0000256" key="2">
    <source>
        <dbReference type="SAM" id="SignalP"/>
    </source>
</evidence>
<evidence type="ECO:0000256" key="1">
    <source>
        <dbReference type="SAM" id="MobiDB-lite"/>
    </source>
</evidence>
<reference evidence="3 4" key="1">
    <citation type="submission" date="2014-02" db="EMBL/GenBank/DDBJ databases">
        <title>The small core and large imbalanced accessory genome model reveals a collaborative survival strategy of Sorangium cellulosum strains in nature.</title>
        <authorList>
            <person name="Han K."/>
            <person name="Peng R."/>
            <person name="Blom J."/>
            <person name="Li Y.-Z."/>
        </authorList>
    </citation>
    <scope>NUCLEOTIDE SEQUENCE [LARGE SCALE GENOMIC DNA]</scope>
    <source>
        <strain evidence="3 4">So0007-03</strain>
    </source>
</reference>
<name>A0A150TAM4_SORCE</name>
<evidence type="ECO:0008006" key="5">
    <source>
        <dbReference type="Google" id="ProtNLM"/>
    </source>
</evidence>
<feature type="region of interest" description="Disordered" evidence="1">
    <location>
        <begin position="338"/>
        <end position="360"/>
    </location>
</feature>
<feature type="chain" id="PRO_5007569607" description="Secreted protein" evidence="2">
    <location>
        <begin position="24"/>
        <end position="360"/>
    </location>
</feature>
<organism evidence="3 4">
    <name type="scientific">Sorangium cellulosum</name>
    <name type="common">Polyangium cellulosum</name>
    <dbReference type="NCBI Taxonomy" id="56"/>
    <lineage>
        <taxon>Bacteria</taxon>
        <taxon>Pseudomonadati</taxon>
        <taxon>Myxococcota</taxon>
        <taxon>Polyangia</taxon>
        <taxon>Polyangiales</taxon>
        <taxon>Polyangiaceae</taxon>
        <taxon>Sorangium</taxon>
    </lineage>
</organism>
<keyword evidence="2" id="KW-0732">Signal</keyword>
<feature type="signal peptide" evidence="2">
    <location>
        <begin position="1"/>
        <end position="23"/>
    </location>
</feature>
<proteinExistence type="predicted"/>
<dbReference type="EMBL" id="JEME01003232">
    <property type="protein sequence ID" value="KYG01744.1"/>
    <property type="molecule type" value="Genomic_DNA"/>
</dbReference>
<evidence type="ECO:0000313" key="4">
    <source>
        <dbReference type="Proteomes" id="UP000075502"/>
    </source>
</evidence>
<protein>
    <recommendedName>
        <fullName evidence="5">Secreted protein</fullName>
    </recommendedName>
</protein>
<dbReference type="AlphaFoldDB" id="A0A150TAM4"/>